<dbReference type="KEGG" id="twh:TWT_775"/>
<proteinExistence type="predicted"/>
<dbReference type="HOGENOM" id="CLU_029243_3_1_11"/>
<dbReference type="GO" id="GO:0008360">
    <property type="term" value="P:regulation of cell shape"/>
    <property type="evidence" value="ECO:0007669"/>
    <property type="project" value="UniProtKB-KW"/>
</dbReference>
<feature type="transmembrane region" description="Helical" evidence="6">
    <location>
        <begin position="237"/>
        <end position="252"/>
    </location>
</feature>
<feature type="transmembrane region" description="Helical" evidence="6">
    <location>
        <begin position="108"/>
        <end position="126"/>
    </location>
</feature>
<keyword evidence="3" id="KW-0133">Cell shape</keyword>
<evidence type="ECO:0000313" key="7">
    <source>
        <dbReference type="EMBL" id="AAO44872.1"/>
    </source>
</evidence>
<reference evidence="7 8" key="1">
    <citation type="journal article" date="2003" name="Genome Res.">
        <title>Tropheryma whipplei twist: a human pathogenic Actinobacteria with a reduced genome.</title>
        <authorList>
            <person name="Raoult D."/>
            <person name="Ogata H."/>
            <person name="Audic S."/>
            <person name="Robert C."/>
            <person name="Suhre K."/>
            <person name="Drancourt M."/>
            <person name="Claverie J.-M."/>
        </authorList>
    </citation>
    <scope>NUCLEOTIDE SEQUENCE [LARGE SCALE GENOMIC DNA]</scope>
    <source>
        <strain evidence="7 8">Twist</strain>
    </source>
</reference>
<dbReference type="TCDB" id="2.A.103.1.7">
    <property type="family name" value="the bacterial murein precursor exporter (mpe) family"/>
</dbReference>
<gene>
    <name evidence="7" type="primary">ftsW</name>
    <name evidence="7" type="ordered locus">TWT_775</name>
</gene>
<keyword evidence="7" id="KW-0131">Cell cycle</keyword>
<feature type="transmembrane region" description="Helical" evidence="6">
    <location>
        <begin position="346"/>
        <end position="366"/>
    </location>
</feature>
<feature type="transmembrane region" description="Helical" evidence="6">
    <location>
        <begin position="20"/>
        <end position="37"/>
    </location>
</feature>
<dbReference type="STRING" id="203267.TWT_775"/>
<feature type="transmembrane region" description="Helical" evidence="6">
    <location>
        <begin position="176"/>
        <end position="193"/>
    </location>
</feature>
<feature type="transmembrane region" description="Helical" evidence="6">
    <location>
        <begin position="214"/>
        <end position="231"/>
    </location>
</feature>
<dbReference type="Pfam" id="PF01098">
    <property type="entry name" value="FTSW_RODA_SPOVE"/>
    <property type="match status" value="1"/>
</dbReference>
<dbReference type="EMBL" id="AE014184">
    <property type="protein sequence ID" value="AAO44872.1"/>
    <property type="molecule type" value="Genomic_DNA"/>
</dbReference>
<evidence type="ECO:0000313" key="8">
    <source>
        <dbReference type="Proteomes" id="UP000002200"/>
    </source>
</evidence>
<feature type="transmembrane region" description="Helical" evidence="6">
    <location>
        <begin position="138"/>
        <end position="156"/>
    </location>
</feature>
<dbReference type="GO" id="GO:0005886">
    <property type="term" value="C:plasma membrane"/>
    <property type="evidence" value="ECO:0007669"/>
    <property type="project" value="TreeGrafter"/>
</dbReference>
<evidence type="ECO:0000256" key="5">
    <source>
        <dbReference type="ARBA" id="ARBA00023136"/>
    </source>
</evidence>
<name>Q83MP3_TROWT</name>
<keyword evidence="5 6" id="KW-0472">Membrane</keyword>
<dbReference type="PANTHER" id="PTHR30474">
    <property type="entry name" value="CELL CYCLE PROTEIN"/>
    <property type="match status" value="1"/>
</dbReference>
<keyword evidence="2 6" id="KW-0812">Transmembrane</keyword>
<dbReference type="PANTHER" id="PTHR30474:SF3">
    <property type="entry name" value="PEPTIDOGLYCAN GLYCOSYLTRANSFERASE RODA"/>
    <property type="match status" value="1"/>
</dbReference>
<evidence type="ECO:0000256" key="6">
    <source>
        <dbReference type="SAM" id="Phobius"/>
    </source>
</evidence>
<dbReference type="eggNOG" id="COG0772">
    <property type="taxonomic scope" value="Bacteria"/>
</dbReference>
<organism evidence="7 8">
    <name type="scientific">Tropheryma whipplei (strain Twist)</name>
    <name type="common">Whipple's bacillus</name>
    <dbReference type="NCBI Taxonomy" id="203267"/>
    <lineage>
        <taxon>Bacteria</taxon>
        <taxon>Bacillati</taxon>
        <taxon>Actinomycetota</taxon>
        <taxon>Actinomycetes</taxon>
        <taxon>Micrococcales</taxon>
        <taxon>Tropherymataceae</taxon>
        <taxon>Tropheryma</taxon>
    </lineage>
</organism>
<dbReference type="InterPro" id="IPR001182">
    <property type="entry name" value="FtsW/RodA"/>
</dbReference>
<evidence type="ECO:0000256" key="3">
    <source>
        <dbReference type="ARBA" id="ARBA00022960"/>
    </source>
</evidence>
<sequence length="448" mass="49318">MYRLYLGMSKLIRQRRNIELALIIIVILIGNACLVLVELGVSESLHANVFIFAGIFYCAAIIMHTVIRFYAANAEPFIFPIALLLNSLGIAEIYRIDIENKTSYGTKQIIWSILSLLVASVVIVTIRNYRVLQRYTYLLGLVSCALLLLPILPGIGESVSGARIWIKLGGLSFQPGELVKITLAIFFASYLYSHRETLIAKQSAKIFLSKIRNFAPIFSVWILCVLIIAVQRDLGTGVLYFALFIILTYLALSRMRLLIIGGVMLLAGTFFAARIMTYVGYRIDVWLNAFDQSVFERAFGGSYQLVQGIFGMAFGGLLGTGLGRGYPSITPLPQSDYILASLGEELGLAGFSLIMIMYMTIFFQAIKVALEANDEFAKLLTAGLGCIIAVQVFIVAGGITRVIPLTGLTAPFLASGGSSLFVNWIIVSLIIRISDNLRNSPALNEWKT</sequence>
<feature type="transmembrane region" description="Helical" evidence="6">
    <location>
        <begin position="378"/>
        <end position="400"/>
    </location>
</feature>
<protein>
    <submittedName>
        <fullName evidence="7">Cell division protein FtsW</fullName>
    </submittedName>
</protein>
<dbReference type="AlphaFoldDB" id="Q83MP3"/>
<keyword evidence="7" id="KW-0132">Cell division</keyword>
<evidence type="ECO:0000256" key="1">
    <source>
        <dbReference type="ARBA" id="ARBA00004141"/>
    </source>
</evidence>
<dbReference type="GO" id="GO:0015648">
    <property type="term" value="F:lipid-linked peptidoglycan transporter activity"/>
    <property type="evidence" value="ECO:0007669"/>
    <property type="project" value="TreeGrafter"/>
</dbReference>
<dbReference type="Proteomes" id="UP000002200">
    <property type="component" value="Chromosome"/>
</dbReference>
<evidence type="ECO:0000256" key="4">
    <source>
        <dbReference type="ARBA" id="ARBA00022989"/>
    </source>
</evidence>
<feature type="transmembrane region" description="Helical" evidence="6">
    <location>
        <begin position="49"/>
        <end position="70"/>
    </location>
</feature>
<keyword evidence="8" id="KW-1185">Reference proteome</keyword>
<dbReference type="OrthoDB" id="9812661at2"/>
<keyword evidence="4 6" id="KW-1133">Transmembrane helix</keyword>
<feature type="transmembrane region" description="Helical" evidence="6">
    <location>
        <begin position="412"/>
        <end position="431"/>
    </location>
</feature>
<dbReference type="GO" id="GO:0051301">
    <property type="term" value="P:cell division"/>
    <property type="evidence" value="ECO:0007669"/>
    <property type="project" value="UniProtKB-KW"/>
</dbReference>
<evidence type="ECO:0000256" key="2">
    <source>
        <dbReference type="ARBA" id="ARBA00022692"/>
    </source>
</evidence>
<dbReference type="GO" id="GO:0032153">
    <property type="term" value="C:cell division site"/>
    <property type="evidence" value="ECO:0007669"/>
    <property type="project" value="TreeGrafter"/>
</dbReference>
<dbReference type="RefSeq" id="WP_011096723.1">
    <property type="nucleotide sequence ID" value="NC_004572.3"/>
</dbReference>
<comment type="subcellular location">
    <subcellularLocation>
        <location evidence="1">Membrane</location>
        <topology evidence="1">Multi-pass membrane protein</topology>
    </subcellularLocation>
</comment>
<accession>Q83MP3</accession>
<feature type="transmembrane region" description="Helical" evidence="6">
    <location>
        <begin position="77"/>
        <end position="96"/>
    </location>
</feature>
<feature type="transmembrane region" description="Helical" evidence="6">
    <location>
        <begin position="257"/>
        <end position="281"/>
    </location>
</feature>